<sequence>MLRIAAAKAIRPAFTNLFSQTIYRSLNRTTASATYQSVRWNSKVADTSADSAKTTKKVLTPQEAAKKAALEKRDDLQRDWDAKVLSYEEFLPKTQNPSANAYIIDVREPDEVIQGMIPGAVNLPLSVMSGALHLPHQEFKDKFGFEKPRKNQEVVFYCRSGMRSSTAADVAKRNGWDTNKILNYKGSWLEWTAKQNEKQ</sequence>
<feature type="domain" description="Rhodanese" evidence="1">
    <location>
        <begin position="97"/>
        <end position="196"/>
    </location>
</feature>
<evidence type="ECO:0000313" key="2">
    <source>
        <dbReference type="EMBL" id="KAF9535571.1"/>
    </source>
</evidence>
<evidence type="ECO:0000313" key="3">
    <source>
        <dbReference type="Proteomes" id="UP000807306"/>
    </source>
</evidence>
<dbReference type="PROSITE" id="PS50206">
    <property type="entry name" value="RHODANESE_3"/>
    <property type="match status" value="1"/>
</dbReference>
<accession>A0A9P6ESX5</accession>
<name>A0A9P6ESX5_9AGAR</name>
<dbReference type="AlphaFoldDB" id="A0A9P6ESX5"/>
<dbReference type="InterPro" id="IPR001763">
    <property type="entry name" value="Rhodanese-like_dom"/>
</dbReference>
<dbReference type="Gene3D" id="3.40.250.10">
    <property type="entry name" value="Rhodanese-like domain"/>
    <property type="match status" value="1"/>
</dbReference>
<evidence type="ECO:0000259" key="1">
    <source>
        <dbReference type="PROSITE" id="PS50206"/>
    </source>
</evidence>
<gene>
    <name evidence="2" type="ORF">CPB83DRAFT_802043</name>
</gene>
<dbReference type="GO" id="GO:0005739">
    <property type="term" value="C:mitochondrion"/>
    <property type="evidence" value="ECO:0007669"/>
    <property type="project" value="TreeGrafter"/>
</dbReference>
<comment type="caution">
    <text evidence="2">The sequence shown here is derived from an EMBL/GenBank/DDBJ whole genome shotgun (WGS) entry which is preliminary data.</text>
</comment>
<keyword evidence="3" id="KW-1185">Reference proteome</keyword>
<protein>
    <submittedName>
        <fullName evidence="2">Rhodanese-like domain-containing protein</fullName>
    </submittedName>
</protein>
<dbReference type="GO" id="GO:0004792">
    <property type="term" value="F:thiosulfate-cyanide sulfurtransferase activity"/>
    <property type="evidence" value="ECO:0007669"/>
    <property type="project" value="TreeGrafter"/>
</dbReference>
<dbReference type="InterPro" id="IPR036873">
    <property type="entry name" value="Rhodanese-like_dom_sf"/>
</dbReference>
<dbReference type="Proteomes" id="UP000807306">
    <property type="component" value="Unassembled WGS sequence"/>
</dbReference>
<organism evidence="2 3">
    <name type="scientific">Crepidotus variabilis</name>
    <dbReference type="NCBI Taxonomy" id="179855"/>
    <lineage>
        <taxon>Eukaryota</taxon>
        <taxon>Fungi</taxon>
        <taxon>Dikarya</taxon>
        <taxon>Basidiomycota</taxon>
        <taxon>Agaricomycotina</taxon>
        <taxon>Agaricomycetes</taxon>
        <taxon>Agaricomycetidae</taxon>
        <taxon>Agaricales</taxon>
        <taxon>Agaricineae</taxon>
        <taxon>Crepidotaceae</taxon>
        <taxon>Crepidotus</taxon>
    </lineage>
</organism>
<reference evidence="2" key="1">
    <citation type="submission" date="2020-11" db="EMBL/GenBank/DDBJ databases">
        <authorList>
            <consortium name="DOE Joint Genome Institute"/>
            <person name="Ahrendt S."/>
            <person name="Riley R."/>
            <person name="Andreopoulos W."/>
            <person name="Labutti K."/>
            <person name="Pangilinan J."/>
            <person name="Ruiz-Duenas F.J."/>
            <person name="Barrasa J.M."/>
            <person name="Sanchez-Garcia M."/>
            <person name="Camarero S."/>
            <person name="Miyauchi S."/>
            <person name="Serrano A."/>
            <person name="Linde D."/>
            <person name="Babiker R."/>
            <person name="Drula E."/>
            <person name="Ayuso-Fernandez I."/>
            <person name="Pacheco R."/>
            <person name="Padilla G."/>
            <person name="Ferreira P."/>
            <person name="Barriuso J."/>
            <person name="Kellner H."/>
            <person name="Castanera R."/>
            <person name="Alfaro M."/>
            <person name="Ramirez L."/>
            <person name="Pisabarro A.G."/>
            <person name="Kuo A."/>
            <person name="Tritt A."/>
            <person name="Lipzen A."/>
            <person name="He G."/>
            <person name="Yan M."/>
            <person name="Ng V."/>
            <person name="Cullen D."/>
            <person name="Martin F."/>
            <person name="Rosso M.-N."/>
            <person name="Henrissat B."/>
            <person name="Hibbett D."/>
            <person name="Martinez A.T."/>
            <person name="Grigoriev I.V."/>
        </authorList>
    </citation>
    <scope>NUCLEOTIDE SEQUENCE</scope>
    <source>
        <strain evidence="2">CBS 506.95</strain>
    </source>
</reference>
<dbReference type="Pfam" id="PF00581">
    <property type="entry name" value="Rhodanese"/>
    <property type="match status" value="1"/>
</dbReference>
<dbReference type="PANTHER" id="PTHR44086">
    <property type="entry name" value="THIOSULFATE SULFURTRANSFERASE RDL2, MITOCHONDRIAL-RELATED"/>
    <property type="match status" value="1"/>
</dbReference>
<dbReference type="PANTHER" id="PTHR44086:SF10">
    <property type="entry name" value="THIOSULFATE SULFURTRANSFERASE_RHODANESE-LIKE DOMAIN-CONTAINING PROTEIN 3"/>
    <property type="match status" value="1"/>
</dbReference>
<proteinExistence type="predicted"/>
<dbReference type="OrthoDB" id="566238at2759"/>
<dbReference type="SMART" id="SM00450">
    <property type="entry name" value="RHOD"/>
    <property type="match status" value="1"/>
</dbReference>
<dbReference type="SUPFAM" id="SSF52821">
    <property type="entry name" value="Rhodanese/Cell cycle control phosphatase"/>
    <property type="match status" value="1"/>
</dbReference>
<dbReference type="EMBL" id="MU157824">
    <property type="protein sequence ID" value="KAF9535571.1"/>
    <property type="molecule type" value="Genomic_DNA"/>
</dbReference>